<proteinExistence type="predicted"/>
<sequence length="64" mass="7154">MMVGINAFVYITLGNHHIFEVPPSIEPDLSVEANPTSPMAALRVNFLLHFLIKVNQPLELKILV</sequence>
<evidence type="ECO:0000313" key="1">
    <source>
        <dbReference type="EMBL" id="SPF41735.1"/>
    </source>
</evidence>
<dbReference type="EMBL" id="OMOF01000175">
    <property type="protein sequence ID" value="SPF41735.1"/>
    <property type="molecule type" value="Genomic_DNA"/>
</dbReference>
<evidence type="ECO:0000313" key="2">
    <source>
        <dbReference type="Proteomes" id="UP000238916"/>
    </source>
</evidence>
<dbReference type="Proteomes" id="UP000238916">
    <property type="component" value="Unassembled WGS sequence"/>
</dbReference>
<organism evidence="1 2">
    <name type="scientific">Candidatus Desulfosporosinus infrequens</name>
    <dbReference type="NCBI Taxonomy" id="2043169"/>
    <lineage>
        <taxon>Bacteria</taxon>
        <taxon>Bacillati</taxon>
        <taxon>Bacillota</taxon>
        <taxon>Clostridia</taxon>
        <taxon>Eubacteriales</taxon>
        <taxon>Desulfitobacteriaceae</taxon>
        <taxon>Desulfosporosinus</taxon>
    </lineage>
</organism>
<reference evidence="2" key="1">
    <citation type="submission" date="2018-02" db="EMBL/GenBank/DDBJ databases">
        <authorList>
            <person name="Hausmann B."/>
        </authorList>
    </citation>
    <scope>NUCLEOTIDE SEQUENCE [LARGE SCALE GENOMIC DNA]</scope>
    <source>
        <strain evidence="2">Peat soil MAG SbF1</strain>
    </source>
</reference>
<gene>
    <name evidence="1" type="ORF">SBF1_2560009</name>
</gene>
<protein>
    <submittedName>
        <fullName evidence="1">Uncharacterized protein</fullName>
    </submittedName>
</protein>
<dbReference type="AlphaFoldDB" id="A0A2U3KQ07"/>
<accession>A0A2U3KQ07</accession>
<name>A0A2U3KQ07_9FIRM</name>